<reference evidence="1" key="1">
    <citation type="submission" date="2019-08" db="EMBL/GenBank/DDBJ databases">
        <title>Genome sequence of Clostridiales bacterium MT110.</title>
        <authorList>
            <person name="Cao J."/>
        </authorList>
    </citation>
    <scope>NUCLEOTIDE SEQUENCE</scope>
    <source>
        <strain evidence="1">MT110</strain>
    </source>
</reference>
<name>A0ACD1AAL8_9FIRM</name>
<dbReference type="Proteomes" id="UP000594014">
    <property type="component" value="Chromosome"/>
</dbReference>
<gene>
    <name evidence="1" type="primary">nhaC</name>
    <name evidence="1" type="ORF">FRZ06_08960</name>
</gene>
<evidence type="ECO:0000313" key="1">
    <source>
        <dbReference type="EMBL" id="QOX63475.1"/>
    </source>
</evidence>
<accession>A0ACD1AAL8</accession>
<proteinExistence type="predicted"/>
<sequence>MGKRIPMWQILLVMLVLMATLIFTIIVTEGYVHIALIISAAFAAVIAYLNGFKWSYLEKGIINNIGRSMQAILILLCIGMLIGTWIAGGIVPALIYYGLMIMSPGIFLVATCLICSIVSLATGSSWTTAGTVGIALIGIGTGLGISMPMAAGAIISGAYFGDKMSPLSDTTNLAPAMAGSQLFDHVRHMILTTGPSLVITLIIFGVLGLGHGGENVDMSQVDMLMSTMRENFTITPILIIPPLLVIAMVVFKVPALPGLFVGVLLGVLCAVAFQGANFGELVTITAYDGYVSETGNQFVDDLLTRGGFSYMYYTVGLILCAMCIGGVLDSTNMLKIICEHLLKFAKGTGSLVGITIITCIVVNIAASDQYLSIVLPGRMYKEAYEDRRLKNKNLSRVLEDSGTLTSPLVPWNTCGTYQSTTLGVPTLEYLPYCFLNIINPFVSLFYGITGITMEKMTDEEYEACMRQRKLDAELAERTMS</sequence>
<keyword evidence="2" id="KW-1185">Reference proteome</keyword>
<evidence type="ECO:0000313" key="2">
    <source>
        <dbReference type="Proteomes" id="UP000594014"/>
    </source>
</evidence>
<dbReference type="EMBL" id="CP042469">
    <property type="protein sequence ID" value="QOX63475.1"/>
    <property type="molecule type" value="Genomic_DNA"/>
</dbReference>
<protein>
    <submittedName>
        <fullName evidence="1">Na+/H+ antiporter NhaC</fullName>
    </submittedName>
</protein>
<organism evidence="1 2">
    <name type="scientific">Anoxybacterium hadale</name>
    <dbReference type="NCBI Taxonomy" id="3408580"/>
    <lineage>
        <taxon>Bacteria</taxon>
        <taxon>Bacillati</taxon>
        <taxon>Bacillota</taxon>
        <taxon>Clostridia</taxon>
        <taxon>Peptostreptococcales</taxon>
        <taxon>Anaerovoracaceae</taxon>
        <taxon>Anoxybacterium</taxon>
    </lineage>
</organism>